<evidence type="ECO:0000313" key="8">
    <source>
        <dbReference type="Proteomes" id="UP001209878"/>
    </source>
</evidence>
<comment type="caution">
    <text evidence="7">The sequence shown here is derived from an EMBL/GenBank/DDBJ whole genome shotgun (WGS) entry which is preliminary data.</text>
</comment>
<keyword evidence="8" id="KW-1185">Reference proteome</keyword>
<dbReference type="InterPro" id="IPR045055">
    <property type="entry name" value="DNA2/NAM7-like"/>
</dbReference>
<dbReference type="Proteomes" id="UP001209878">
    <property type="component" value="Unassembled WGS sequence"/>
</dbReference>
<evidence type="ECO:0000256" key="2">
    <source>
        <dbReference type="ARBA" id="ARBA00022801"/>
    </source>
</evidence>
<dbReference type="Gene3D" id="3.40.50.300">
    <property type="entry name" value="P-loop containing nucleotide triphosphate hydrolases"/>
    <property type="match status" value="2"/>
</dbReference>
<protein>
    <submittedName>
        <fullName evidence="7">Uncharacterized protein</fullName>
    </submittedName>
</protein>
<keyword evidence="1" id="KW-0547">Nucleotide-binding</keyword>
<reference evidence="7" key="1">
    <citation type="journal article" date="2023" name="Mol. Biol. Evol.">
        <title>Third-Generation Sequencing Reveals the Adaptive Role of the Epigenome in Three Deep-Sea Polychaetes.</title>
        <authorList>
            <person name="Perez M."/>
            <person name="Aroh O."/>
            <person name="Sun Y."/>
            <person name="Lan Y."/>
            <person name="Juniper S.K."/>
            <person name="Young C.R."/>
            <person name="Angers B."/>
            <person name="Qian P.Y."/>
        </authorList>
    </citation>
    <scope>NUCLEOTIDE SEQUENCE</scope>
    <source>
        <strain evidence="7">R07B-5</strain>
    </source>
</reference>
<dbReference type="GO" id="GO:0016604">
    <property type="term" value="C:nuclear body"/>
    <property type="evidence" value="ECO:0007669"/>
    <property type="project" value="TreeGrafter"/>
</dbReference>
<keyword evidence="3" id="KW-0347">Helicase</keyword>
<dbReference type="AlphaFoldDB" id="A0AAD9UDD6"/>
<dbReference type="Pfam" id="PF13087">
    <property type="entry name" value="AAA_12"/>
    <property type="match status" value="1"/>
</dbReference>
<dbReference type="GO" id="GO:0004386">
    <property type="term" value="F:helicase activity"/>
    <property type="evidence" value="ECO:0007669"/>
    <property type="project" value="UniProtKB-KW"/>
</dbReference>
<keyword evidence="2" id="KW-0378">Hydrolase</keyword>
<dbReference type="InterPro" id="IPR041677">
    <property type="entry name" value="DNA2/NAM7_AAA_11"/>
</dbReference>
<dbReference type="GO" id="GO:0005694">
    <property type="term" value="C:chromosome"/>
    <property type="evidence" value="ECO:0007669"/>
    <property type="project" value="UniProtKB-ARBA"/>
</dbReference>
<dbReference type="SUPFAM" id="SSF52540">
    <property type="entry name" value="P-loop containing nucleoside triphosphate hydrolases"/>
    <property type="match status" value="1"/>
</dbReference>
<keyword evidence="4" id="KW-0067">ATP-binding</keyword>
<feature type="domain" description="DNA2/NAM7 helicase-like C-terminal" evidence="6">
    <location>
        <begin position="42"/>
        <end position="230"/>
    </location>
</feature>
<dbReference type="InterPro" id="IPR041679">
    <property type="entry name" value="DNA2/NAM7-like_C"/>
</dbReference>
<evidence type="ECO:0000259" key="6">
    <source>
        <dbReference type="Pfam" id="PF13087"/>
    </source>
</evidence>
<dbReference type="GO" id="GO:0001147">
    <property type="term" value="F:transcription termination site sequence-specific DNA binding"/>
    <property type="evidence" value="ECO:0007669"/>
    <property type="project" value="TreeGrafter"/>
</dbReference>
<dbReference type="CDD" id="cd18808">
    <property type="entry name" value="SF1_C_Upf1"/>
    <property type="match status" value="1"/>
</dbReference>
<dbReference type="Pfam" id="PF13086">
    <property type="entry name" value="AAA_11"/>
    <property type="match status" value="1"/>
</dbReference>
<evidence type="ECO:0000256" key="3">
    <source>
        <dbReference type="ARBA" id="ARBA00022806"/>
    </source>
</evidence>
<dbReference type="InterPro" id="IPR047187">
    <property type="entry name" value="SF1_C_Upf1"/>
</dbReference>
<dbReference type="FunFam" id="3.40.50.300:FF:000326">
    <property type="entry name" value="P-loop containing nucleoside triphosphate hydrolase"/>
    <property type="match status" value="1"/>
</dbReference>
<dbReference type="GO" id="GO:0006369">
    <property type="term" value="P:termination of RNA polymerase II transcription"/>
    <property type="evidence" value="ECO:0007669"/>
    <property type="project" value="TreeGrafter"/>
</dbReference>
<sequence length="268" mass="30066">MTEPMSLLPIARFHCSKLVLVGDPKQLSPTIQGSEAAHSQGLEQTLFDRLLLMGHQATMLHTQYRCHPDISAIANELFYERQLKDGITIHDRPALASDWPAVCFYDVANGNEQSQNDNSFYNVAEAEFVVSLIQVLVHHHDIDPRDIGVITLYRAQVAAILQRLQAMRAGGDRQEPGIQVSTVDAFQGGERPIIILSCVLTHSQSFLDSDKRTNVALTRAKNHLFIVGNHGNLVKNKLWCHVIQYCQGRCPNINCLTMSIPCMYRPHM</sequence>
<evidence type="ECO:0000259" key="5">
    <source>
        <dbReference type="Pfam" id="PF13086"/>
    </source>
</evidence>
<evidence type="ECO:0000256" key="1">
    <source>
        <dbReference type="ARBA" id="ARBA00022741"/>
    </source>
</evidence>
<name>A0AAD9UDD6_RIDPI</name>
<dbReference type="GO" id="GO:0005524">
    <property type="term" value="F:ATP binding"/>
    <property type="evidence" value="ECO:0007669"/>
    <property type="project" value="UniProtKB-KW"/>
</dbReference>
<gene>
    <name evidence="7" type="ORF">NP493_240g05009</name>
</gene>
<evidence type="ECO:0000256" key="4">
    <source>
        <dbReference type="ARBA" id="ARBA00022840"/>
    </source>
</evidence>
<organism evidence="7 8">
    <name type="scientific">Ridgeia piscesae</name>
    <name type="common">Tubeworm</name>
    <dbReference type="NCBI Taxonomy" id="27915"/>
    <lineage>
        <taxon>Eukaryota</taxon>
        <taxon>Metazoa</taxon>
        <taxon>Spiralia</taxon>
        <taxon>Lophotrochozoa</taxon>
        <taxon>Annelida</taxon>
        <taxon>Polychaeta</taxon>
        <taxon>Sedentaria</taxon>
        <taxon>Canalipalpata</taxon>
        <taxon>Sabellida</taxon>
        <taxon>Siboglinidae</taxon>
        <taxon>Ridgeia</taxon>
    </lineage>
</organism>
<accession>A0AAD9UDD6</accession>
<dbReference type="GO" id="GO:0016787">
    <property type="term" value="F:hydrolase activity"/>
    <property type="evidence" value="ECO:0007669"/>
    <property type="project" value="UniProtKB-KW"/>
</dbReference>
<evidence type="ECO:0000313" key="7">
    <source>
        <dbReference type="EMBL" id="KAK2185327.1"/>
    </source>
</evidence>
<dbReference type="EMBL" id="JAODUO010000240">
    <property type="protein sequence ID" value="KAK2185327.1"/>
    <property type="molecule type" value="Genomic_DNA"/>
</dbReference>
<dbReference type="InterPro" id="IPR027417">
    <property type="entry name" value="P-loop_NTPase"/>
</dbReference>
<proteinExistence type="predicted"/>
<feature type="domain" description="DNA2/NAM7 helicase helicase" evidence="5">
    <location>
        <begin position="2"/>
        <end position="32"/>
    </location>
</feature>
<dbReference type="PANTHER" id="PTHR10887:SF531">
    <property type="entry name" value="PROTEIN ZGRF1"/>
    <property type="match status" value="1"/>
</dbReference>
<dbReference type="PANTHER" id="PTHR10887">
    <property type="entry name" value="DNA2/NAM7 HELICASE FAMILY"/>
    <property type="match status" value="1"/>
</dbReference>